<evidence type="ECO:0000256" key="3">
    <source>
        <dbReference type="ARBA" id="ARBA00023163"/>
    </source>
</evidence>
<accession>A0A127MTH3</accession>
<dbReference type="InterPro" id="IPR009061">
    <property type="entry name" value="DNA-bd_dom_put_sf"/>
</dbReference>
<dbReference type="EMBL" id="CP015878">
    <property type="protein sequence ID" value="ANI15338.1"/>
    <property type="molecule type" value="Genomic_DNA"/>
</dbReference>
<proteinExistence type="predicted"/>
<organism evidence="6 8">
    <name type="scientific">Pseudomonas citronellolis</name>
    <dbReference type="NCBI Taxonomy" id="53408"/>
    <lineage>
        <taxon>Bacteria</taxon>
        <taxon>Pseudomonadati</taxon>
        <taxon>Pseudomonadota</taxon>
        <taxon>Gammaproteobacteria</taxon>
        <taxon>Pseudomonadales</taxon>
        <taxon>Pseudomonadaceae</taxon>
        <taxon>Pseudomonas</taxon>
    </lineage>
</organism>
<evidence type="ECO:0000259" key="5">
    <source>
        <dbReference type="PROSITE" id="PS50937"/>
    </source>
</evidence>
<dbReference type="RefSeq" id="WP_009621970.1">
    <property type="nucleotide sequence ID" value="NZ_CALEBV010000074.1"/>
</dbReference>
<protein>
    <submittedName>
        <fullName evidence="6">MerR family transcriptional regulator</fullName>
    </submittedName>
</protein>
<dbReference type="SMART" id="SM00422">
    <property type="entry name" value="HTH_MERR"/>
    <property type="match status" value="1"/>
</dbReference>
<dbReference type="InterPro" id="IPR000551">
    <property type="entry name" value="MerR-type_HTH_dom"/>
</dbReference>
<dbReference type="KEGG" id="pcq:PcP3B5_31470"/>
<keyword evidence="4" id="KW-0175">Coiled coil</keyword>
<evidence type="ECO:0000313" key="8">
    <source>
        <dbReference type="Proteomes" id="UP000077748"/>
    </source>
</evidence>
<feature type="domain" description="HTH merR-type" evidence="5">
    <location>
        <begin position="1"/>
        <end position="69"/>
    </location>
</feature>
<dbReference type="GO" id="GO:0003700">
    <property type="term" value="F:DNA-binding transcription factor activity"/>
    <property type="evidence" value="ECO:0007669"/>
    <property type="project" value="InterPro"/>
</dbReference>
<reference evidence="6 8" key="1">
    <citation type="submission" date="2016-05" db="EMBL/GenBank/DDBJ databases">
        <title>Genome Sequence of Pseudomonas citronellolis Strain SJTE-3, an Estrogens and Persistent Organic Pollutants degradation strain.</title>
        <authorList>
            <person name="Liang R."/>
        </authorList>
    </citation>
    <scope>NUCLEOTIDE SEQUENCE [LARGE SCALE GENOMIC DNA]</scope>
    <source>
        <strain evidence="6 8">SJTE-3</strain>
    </source>
</reference>
<dbReference type="EMBL" id="JARJLR010000003">
    <property type="protein sequence ID" value="MDF3840122.1"/>
    <property type="molecule type" value="Genomic_DNA"/>
</dbReference>
<keyword evidence="1" id="KW-0805">Transcription regulation</keyword>
<dbReference type="PRINTS" id="PR00040">
    <property type="entry name" value="HTHMERR"/>
</dbReference>
<dbReference type="Proteomes" id="UP001220662">
    <property type="component" value="Unassembled WGS sequence"/>
</dbReference>
<evidence type="ECO:0000256" key="2">
    <source>
        <dbReference type="ARBA" id="ARBA00023125"/>
    </source>
</evidence>
<dbReference type="PANTHER" id="PTHR30204:SF94">
    <property type="entry name" value="HEAVY METAL-DEPENDENT TRANSCRIPTIONAL REGULATOR HI_0293-RELATED"/>
    <property type="match status" value="1"/>
</dbReference>
<reference evidence="7" key="2">
    <citation type="submission" date="2023-03" db="EMBL/GenBank/DDBJ databases">
        <title>Draft assemblies of triclosan tolerant bacteria isolated from returned activated sludge.</title>
        <authorList>
            <person name="Van Hamelsveld S."/>
        </authorList>
    </citation>
    <scope>NUCLEOTIDE SEQUENCE</scope>
    <source>
        <strain evidence="7">GW210015_S63</strain>
    </source>
</reference>
<dbReference type="InterPro" id="IPR047057">
    <property type="entry name" value="MerR_fam"/>
</dbReference>
<dbReference type="PROSITE" id="PS50937">
    <property type="entry name" value="HTH_MERR_2"/>
    <property type="match status" value="1"/>
</dbReference>
<dbReference type="Gene3D" id="1.10.1660.10">
    <property type="match status" value="1"/>
</dbReference>
<gene>
    <name evidence="6" type="ORF">A9C11_15715</name>
    <name evidence="7" type="ORF">P3W55_00185</name>
</gene>
<dbReference type="GO" id="GO:0003677">
    <property type="term" value="F:DNA binding"/>
    <property type="evidence" value="ECO:0007669"/>
    <property type="project" value="UniProtKB-KW"/>
</dbReference>
<dbReference type="AlphaFoldDB" id="A0A127MTH3"/>
<dbReference type="SUPFAM" id="SSF46955">
    <property type="entry name" value="Putative DNA-binding domain"/>
    <property type="match status" value="1"/>
</dbReference>
<keyword evidence="2" id="KW-0238">DNA-binding</keyword>
<dbReference type="STRING" id="53408.A9C11_15715"/>
<keyword evidence="3" id="KW-0804">Transcription</keyword>
<evidence type="ECO:0000313" key="6">
    <source>
        <dbReference type="EMBL" id="ANI15338.1"/>
    </source>
</evidence>
<sequence length="153" mass="16925">MRIGELAKLSGLAPSRIRFYEASGLINSVERKANGYRDYAPETLVILEIITGAQSAGFSLEEIRPLLPLNASGWQHGELLEGLRRKVGEIEVLQKRLEQNKAQLLVAIESIESKPEGMQCADNTQRVLERLREEGSVAMPVRRQAKVGSVSAE</sequence>
<dbReference type="GeneID" id="72996226"/>
<dbReference type="PANTHER" id="PTHR30204">
    <property type="entry name" value="REDOX-CYCLING DRUG-SENSING TRANSCRIPTIONAL ACTIVATOR SOXR"/>
    <property type="match status" value="1"/>
</dbReference>
<evidence type="ECO:0000313" key="7">
    <source>
        <dbReference type="EMBL" id="MDF3840122.1"/>
    </source>
</evidence>
<dbReference type="PROSITE" id="PS00552">
    <property type="entry name" value="HTH_MERR_1"/>
    <property type="match status" value="1"/>
</dbReference>
<feature type="coiled-coil region" evidence="4">
    <location>
        <begin position="80"/>
        <end position="114"/>
    </location>
</feature>
<evidence type="ECO:0000256" key="1">
    <source>
        <dbReference type="ARBA" id="ARBA00023015"/>
    </source>
</evidence>
<name>A0A127MTH3_9PSED</name>
<dbReference type="Proteomes" id="UP000077748">
    <property type="component" value="Chromosome"/>
</dbReference>
<evidence type="ECO:0000256" key="4">
    <source>
        <dbReference type="SAM" id="Coils"/>
    </source>
</evidence>
<dbReference type="Pfam" id="PF13411">
    <property type="entry name" value="MerR_1"/>
    <property type="match status" value="1"/>
</dbReference>